<feature type="non-terminal residue" evidence="1">
    <location>
        <position position="198"/>
    </location>
</feature>
<proteinExistence type="predicted"/>
<dbReference type="Proteomes" id="UP000789525">
    <property type="component" value="Unassembled WGS sequence"/>
</dbReference>
<evidence type="ECO:0000313" key="1">
    <source>
        <dbReference type="EMBL" id="CAG8767498.1"/>
    </source>
</evidence>
<sequence length="198" mass="23154">SLNIWDALAGESVLHDIHACSQYLPHLEVLQLNIPSLDGPDTSMTTLSGHAVQPPYWTKMCPPEDVHPYCDCVSCTLGIFEEEERRALCEEWVETEWIPYHTQAFALIKLLPKLKLFEWFLVDFIEDYITIVRPRLVFWEWKITREENTAKVTVKQNIRGTPYDELFEDNDLEYGWSLTRGFSCDQDDNLAERLRNQS</sequence>
<reference evidence="1" key="1">
    <citation type="submission" date="2021-06" db="EMBL/GenBank/DDBJ databases">
        <authorList>
            <person name="Kallberg Y."/>
            <person name="Tangrot J."/>
            <person name="Rosling A."/>
        </authorList>
    </citation>
    <scope>NUCLEOTIDE SEQUENCE</scope>
    <source>
        <strain evidence="1">CL356</strain>
    </source>
</reference>
<organism evidence="1 2">
    <name type="scientific">Acaulospora colombiana</name>
    <dbReference type="NCBI Taxonomy" id="27376"/>
    <lineage>
        <taxon>Eukaryota</taxon>
        <taxon>Fungi</taxon>
        <taxon>Fungi incertae sedis</taxon>
        <taxon>Mucoromycota</taxon>
        <taxon>Glomeromycotina</taxon>
        <taxon>Glomeromycetes</taxon>
        <taxon>Diversisporales</taxon>
        <taxon>Acaulosporaceae</taxon>
        <taxon>Acaulospora</taxon>
    </lineage>
</organism>
<protein>
    <submittedName>
        <fullName evidence="1">2687_t:CDS:1</fullName>
    </submittedName>
</protein>
<name>A0ACA9QX91_9GLOM</name>
<comment type="caution">
    <text evidence="1">The sequence shown here is derived from an EMBL/GenBank/DDBJ whole genome shotgun (WGS) entry which is preliminary data.</text>
</comment>
<accession>A0ACA9QX91</accession>
<feature type="non-terminal residue" evidence="1">
    <location>
        <position position="1"/>
    </location>
</feature>
<gene>
    <name evidence="1" type="ORF">ACOLOM_LOCUS13541</name>
</gene>
<keyword evidence="2" id="KW-1185">Reference proteome</keyword>
<evidence type="ECO:0000313" key="2">
    <source>
        <dbReference type="Proteomes" id="UP000789525"/>
    </source>
</evidence>
<dbReference type="EMBL" id="CAJVPT010062761">
    <property type="protein sequence ID" value="CAG8767498.1"/>
    <property type="molecule type" value="Genomic_DNA"/>
</dbReference>